<organism evidence="1 2">
    <name type="scientific">Cetraspora pellucida</name>
    <dbReference type="NCBI Taxonomy" id="1433469"/>
    <lineage>
        <taxon>Eukaryota</taxon>
        <taxon>Fungi</taxon>
        <taxon>Fungi incertae sedis</taxon>
        <taxon>Mucoromycota</taxon>
        <taxon>Glomeromycotina</taxon>
        <taxon>Glomeromycetes</taxon>
        <taxon>Diversisporales</taxon>
        <taxon>Gigasporaceae</taxon>
        <taxon>Cetraspora</taxon>
    </lineage>
</organism>
<protein>
    <submittedName>
        <fullName evidence="1">17042_t:CDS:1</fullName>
    </submittedName>
</protein>
<dbReference type="EMBL" id="CAJVPW010002748">
    <property type="protein sequence ID" value="CAG8512509.1"/>
    <property type="molecule type" value="Genomic_DNA"/>
</dbReference>
<name>A0ACA9L6T8_9GLOM</name>
<dbReference type="Proteomes" id="UP000789366">
    <property type="component" value="Unassembled WGS sequence"/>
</dbReference>
<sequence length="684" mass="77387">MFSKILFLLFLITYVLSEDTETKSSDYSNYKTSTGWAKPVVPTFSAPPYTNDVSVPSGTPIIPGLLPGMTAIPAVPGQDIAAENAKIFANDSKNINREVEGALIETSFKSTIGVLLDDFSENFGMREKVANYYLGQNNDFWIKKAYMQTILTETRQVFRTSYYPDKKQLTLPPEEVWDITFSKARRTKIGVHDYIAVDFDFYSVLVTDAKTINRSEPALDVIDGKWSDHWILPVEPEFLLQRTGYACIDENTFPKYTVESENVWAYYDDTCKAEPPQPVYDPNEIRCHYSEYPAISCVDALNQNVGSVNVTITWHRIPFTEEIAKKYRFGNHTSESSDLVGVHKNLLNQTRVAYRYYGENSCVMHEGRGQCIGAPGWRRLLRFTSSAINSGKRDIHLGNVTDPDYLYHGVFEWDNCHKHFHFQHYGNFLFSQTPGHKVGFCLQTTWRYFNTEYTYLNTPYDTCAYQGISVGWGDDYVAGLGCQWIDITDIPAQTALLSDDLNPDGFLCEGSLVLNNSNALQWELTNYTTSYGYPVSRVKCNFTKHWNSNNYDSANYVLHNASSFVTEPCTRGQSGPLRDCGFQVQNDIIECIPGENVTLSFYLEEHKQTPSVTVRICESSRALGSSTHCEYVYALAMTVVELSSTKSNPAKVTFQCPVARDNIEVGGLYSILVAPTFIEDELVF</sequence>
<evidence type="ECO:0000313" key="1">
    <source>
        <dbReference type="EMBL" id="CAG8512509.1"/>
    </source>
</evidence>
<proteinExistence type="predicted"/>
<accession>A0ACA9L6T8</accession>
<feature type="non-terminal residue" evidence="1">
    <location>
        <position position="684"/>
    </location>
</feature>
<keyword evidence="2" id="KW-1185">Reference proteome</keyword>
<comment type="caution">
    <text evidence="1">The sequence shown here is derived from an EMBL/GenBank/DDBJ whole genome shotgun (WGS) entry which is preliminary data.</text>
</comment>
<gene>
    <name evidence="1" type="ORF">SPELUC_LOCUS3543</name>
</gene>
<evidence type="ECO:0000313" key="2">
    <source>
        <dbReference type="Proteomes" id="UP000789366"/>
    </source>
</evidence>
<reference evidence="1" key="1">
    <citation type="submission" date="2021-06" db="EMBL/GenBank/DDBJ databases">
        <authorList>
            <person name="Kallberg Y."/>
            <person name="Tangrot J."/>
            <person name="Rosling A."/>
        </authorList>
    </citation>
    <scope>NUCLEOTIDE SEQUENCE</scope>
    <source>
        <strain evidence="1">28 12/20/2015</strain>
    </source>
</reference>